<organism evidence="1 2">
    <name type="scientific">Weissella confusa</name>
    <name type="common">Lactobacillus confusus</name>
    <dbReference type="NCBI Taxonomy" id="1583"/>
    <lineage>
        <taxon>Bacteria</taxon>
        <taxon>Bacillati</taxon>
        <taxon>Bacillota</taxon>
        <taxon>Bacilli</taxon>
        <taxon>Lactobacillales</taxon>
        <taxon>Lactobacillaceae</taxon>
        <taxon>Weissella</taxon>
    </lineage>
</organism>
<dbReference type="AlphaFoldDB" id="A0A923SNR0"/>
<dbReference type="Proteomes" id="UP000650485">
    <property type="component" value="Unassembled WGS sequence"/>
</dbReference>
<sequence>MAVKIRLKRMGSDGNKLIVLKFIDGTKRTVTFMDGRTVDVDLNQAYASLHATQAYRDLTDNIIVE</sequence>
<evidence type="ECO:0000313" key="2">
    <source>
        <dbReference type="Proteomes" id="UP000650485"/>
    </source>
</evidence>
<gene>
    <name evidence="1" type="ORF">H7R52_12640</name>
</gene>
<dbReference type="EMBL" id="JACSZT010000009">
    <property type="protein sequence ID" value="MBC6499370.1"/>
    <property type="molecule type" value="Genomic_DNA"/>
</dbReference>
<name>A0A923SNR0_WEICO</name>
<evidence type="ECO:0000313" key="1">
    <source>
        <dbReference type="EMBL" id="MBC6499370.1"/>
    </source>
</evidence>
<reference evidence="1" key="1">
    <citation type="submission" date="2020-08" db="EMBL/GenBank/DDBJ databases">
        <title>Complete genome sequence of Weissella confusa strain FS54 provides insights into metabolic potential.</title>
        <authorList>
            <person name="Fhoula I."/>
            <person name="Najjari A."/>
            <person name="Lekired A."/>
            <person name="Bessrour-Aouam N."/>
            <person name="Jaballah S."/>
            <person name="Klibi N."/>
            <person name="Ouzari H.-I."/>
        </authorList>
    </citation>
    <scope>NUCLEOTIDE SEQUENCE</scope>
    <source>
        <strain evidence="1">FS54</strain>
    </source>
</reference>
<proteinExistence type="predicted"/>
<protein>
    <submittedName>
        <fullName evidence="1">Uncharacterized protein</fullName>
    </submittedName>
</protein>
<accession>A0A923SNR0</accession>
<comment type="caution">
    <text evidence="1">The sequence shown here is derived from an EMBL/GenBank/DDBJ whole genome shotgun (WGS) entry which is preliminary data.</text>
</comment>